<proteinExistence type="predicted"/>
<reference evidence="2 3" key="1">
    <citation type="submission" date="2016-02" db="EMBL/GenBank/DDBJ databases">
        <title>Band-tailed pigeon sequencing and assembly.</title>
        <authorList>
            <person name="Soares A.E."/>
            <person name="Novak B.J."/>
            <person name="Rice E.S."/>
            <person name="O'Connell B."/>
            <person name="Chang D."/>
            <person name="Weber S."/>
            <person name="Shapiro B."/>
        </authorList>
    </citation>
    <scope>NUCLEOTIDE SEQUENCE [LARGE SCALE GENOMIC DNA]</scope>
    <source>
        <strain evidence="2">BTP2013</strain>
        <tissue evidence="2">Blood</tissue>
    </source>
</reference>
<feature type="compositionally biased region" description="Polar residues" evidence="1">
    <location>
        <begin position="1"/>
        <end position="22"/>
    </location>
</feature>
<evidence type="ECO:0000313" key="2">
    <source>
        <dbReference type="EMBL" id="OPJ81511.1"/>
    </source>
</evidence>
<comment type="caution">
    <text evidence="2">The sequence shown here is derived from an EMBL/GenBank/DDBJ whole genome shotgun (WGS) entry which is preliminary data.</text>
</comment>
<accession>A0A1V4KAY6</accession>
<feature type="region of interest" description="Disordered" evidence="1">
    <location>
        <begin position="1"/>
        <end position="23"/>
    </location>
</feature>
<keyword evidence="3" id="KW-1185">Reference proteome</keyword>
<evidence type="ECO:0000313" key="3">
    <source>
        <dbReference type="Proteomes" id="UP000190648"/>
    </source>
</evidence>
<sequence>MVKPNRPSSFTQPGNNETTWPSRNFPHVKTCEWISSQELEEAGHGALNSVDDDDDNFMLRGIYLCFNSQNYVNGEKEFLKSVAQ</sequence>
<dbReference type="EMBL" id="LSYS01003973">
    <property type="protein sequence ID" value="OPJ81511.1"/>
    <property type="molecule type" value="Genomic_DNA"/>
</dbReference>
<gene>
    <name evidence="2" type="ORF">AV530_009943</name>
</gene>
<organism evidence="2 3">
    <name type="scientific">Patagioenas fasciata monilis</name>
    <dbReference type="NCBI Taxonomy" id="372326"/>
    <lineage>
        <taxon>Eukaryota</taxon>
        <taxon>Metazoa</taxon>
        <taxon>Chordata</taxon>
        <taxon>Craniata</taxon>
        <taxon>Vertebrata</taxon>
        <taxon>Euteleostomi</taxon>
        <taxon>Archelosauria</taxon>
        <taxon>Archosauria</taxon>
        <taxon>Dinosauria</taxon>
        <taxon>Saurischia</taxon>
        <taxon>Theropoda</taxon>
        <taxon>Coelurosauria</taxon>
        <taxon>Aves</taxon>
        <taxon>Neognathae</taxon>
        <taxon>Neoaves</taxon>
        <taxon>Columbimorphae</taxon>
        <taxon>Columbiformes</taxon>
        <taxon>Columbidae</taxon>
        <taxon>Patagioenas</taxon>
    </lineage>
</organism>
<protein>
    <submittedName>
        <fullName evidence="2">Uncharacterized protein</fullName>
    </submittedName>
</protein>
<dbReference type="Proteomes" id="UP000190648">
    <property type="component" value="Unassembled WGS sequence"/>
</dbReference>
<dbReference type="AlphaFoldDB" id="A0A1V4KAY6"/>
<evidence type="ECO:0000256" key="1">
    <source>
        <dbReference type="SAM" id="MobiDB-lite"/>
    </source>
</evidence>
<name>A0A1V4KAY6_PATFA</name>